<dbReference type="GO" id="GO:0005737">
    <property type="term" value="C:cytoplasm"/>
    <property type="evidence" value="ECO:0000318"/>
    <property type="project" value="GO_Central"/>
</dbReference>
<feature type="compositionally biased region" description="Low complexity" evidence="6">
    <location>
        <begin position="1"/>
        <end position="20"/>
    </location>
</feature>
<reference evidence="8 9" key="1">
    <citation type="journal article" date="2006" name="Nature">
        <title>Global trends of whole-genome duplications revealed by the ciliate Paramecium tetraurelia.</title>
        <authorList>
            <consortium name="Genoscope"/>
            <person name="Aury J.-M."/>
            <person name="Jaillon O."/>
            <person name="Duret L."/>
            <person name="Noel B."/>
            <person name="Jubin C."/>
            <person name="Porcel B.M."/>
            <person name="Segurens B."/>
            <person name="Daubin V."/>
            <person name="Anthouard V."/>
            <person name="Aiach N."/>
            <person name="Arnaiz O."/>
            <person name="Billaut A."/>
            <person name="Beisson J."/>
            <person name="Blanc I."/>
            <person name="Bouhouche K."/>
            <person name="Camara F."/>
            <person name="Duharcourt S."/>
            <person name="Guigo R."/>
            <person name="Gogendeau D."/>
            <person name="Katinka M."/>
            <person name="Keller A.-M."/>
            <person name="Kissmehl R."/>
            <person name="Klotz C."/>
            <person name="Koll F."/>
            <person name="Le Moue A."/>
            <person name="Lepere C."/>
            <person name="Malinsky S."/>
            <person name="Nowacki M."/>
            <person name="Nowak J.K."/>
            <person name="Plattner H."/>
            <person name="Poulain J."/>
            <person name="Ruiz F."/>
            <person name="Serrano V."/>
            <person name="Zagulski M."/>
            <person name="Dessen P."/>
            <person name="Betermier M."/>
            <person name="Weissenbach J."/>
            <person name="Scarpelli C."/>
            <person name="Schachter V."/>
            <person name="Sperling L."/>
            <person name="Meyer E."/>
            <person name="Cohen J."/>
            <person name="Wincker P."/>
        </authorList>
    </citation>
    <scope>NUCLEOTIDE SEQUENCE [LARGE SCALE GENOMIC DNA]</scope>
    <source>
        <strain evidence="8 9">Stock d4-2</strain>
    </source>
</reference>
<dbReference type="GO" id="GO:0005524">
    <property type="term" value="F:ATP binding"/>
    <property type="evidence" value="ECO:0007669"/>
    <property type="project" value="UniProtKB-KW"/>
</dbReference>
<dbReference type="HOGENOM" id="CLU_517284_0_0_1"/>
<dbReference type="PANTHER" id="PTHR24346:SF82">
    <property type="entry name" value="KP78A-RELATED"/>
    <property type="match status" value="1"/>
</dbReference>
<gene>
    <name evidence="8" type="ORF">GSPATT00008231001</name>
</gene>
<dbReference type="GO" id="GO:0009931">
    <property type="term" value="F:calcium-dependent protein serine/threonine kinase activity"/>
    <property type="evidence" value="ECO:0000318"/>
    <property type="project" value="GO_Central"/>
</dbReference>
<evidence type="ECO:0000313" key="8">
    <source>
        <dbReference type="EMBL" id="CAK71682.1"/>
    </source>
</evidence>
<keyword evidence="3" id="KW-0547">Nucleotide-binding</keyword>
<dbReference type="PROSITE" id="PS50011">
    <property type="entry name" value="PROTEIN_KINASE_DOM"/>
    <property type="match status" value="1"/>
</dbReference>
<keyword evidence="2" id="KW-0808">Transferase</keyword>
<dbReference type="SUPFAM" id="SSF47473">
    <property type="entry name" value="EF-hand"/>
    <property type="match status" value="1"/>
</dbReference>
<accession>A0CLL5</accession>
<dbReference type="SMART" id="SM00220">
    <property type="entry name" value="S_TKc"/>
    <property type="match status" value="1"/>
</dbReference>
<dbReference type="GO" id="GO:0005634">
    <property type="term" value="C:nucleus"/>
    <property type="evidence" value="ECO:0000318"/>
    <property type="project" value="GO_Central"/>
</dbReference>
<sequence length="527" mass="61879">MGLCSGKTNSSKNNKSQSESDVNKKQLFQKIQNVSSKQQSPPGSHFQRNNRFGNLSQPNSAQHQLTVILESYQMQKEKLISSPRSIRSHQTLLISKRNADMNKLQESDFIPSEELNKADKCIYKYFANKFTGRIYYTSSSSQGEETIQYSNIRLNKSALSHPHIIEILEVENEESQQKDKFYFEYCSQESLQDYLDKHEDINLEQISIIVSQIISIVSHLHSKQLYHNNLDMQSFHFFVNSKYHYLKLTNINGIFHLKKGEFSSTNFDIIDRNKSSELDIWQIGLIIYTMIAKLNATKISNYKDQDNEIWLESIKANLRLPQNIIGINLRSLILAMLQLAPQQRIKIDQIKENKFVQSGNQEFLKLHQLKLIPQNLHKKINYLQKCFTFYLIQSFVPHQFLIMKKLYDSLDKNEENNLNLVSLCKLLQDLFQDQNVGTDYQQLIESNDQVSFQDFLIMNSTLSRVLTIENLRKGFQILSNKSQYISKKSLVRLMQTDQQSLNKEFEKHCLKWRFTYDHFINFMEKIK</sequence>
<evidence type="ECO:0000313" key="9">
    <source>
        <dbReference type="Proteomes" id="UP000000600"/>
    </source>
</evidence>
<dbReference type="InParanoid" id="A0CLL5"/>
<dbReference type="PANTHER" id="PTHR24346">
    <property type="entry name" value="MAP/MICROTUBULE AFFINITY-REGULATING KINASE"/>
    <property type="match status" value="1"/>
</dbReference>
<evidence type="ECO:0000259" key="7">
    <source>
        <dbReference type="PROSITE" id="PS50011"/>
    </source>
</evidence>
<evidence type="ECO:0000256" key="4">
    <source>
        <dbReference type="ARBA" id="ARBA00022777"/>
    </source>
</evidence>
<dbReference type="GeneID" id="5024864"/>
<dbReference type="EMBL" id="CT868097">
    <property type="protein sequence ID" value="CAK71682.1"/>
    <property type="molecule type" value="Genomic_DNA"/>
</dbReference>
<feature type="domain" description="Protein kinase" evidence="7">
    <location>
        <begin position="104"/>
        <end position="356"/>
    </location>
</feature>
<dbReference type="InterPro" id="IPR011009">
    <property type="entry name" value="Kinase-like_dom_sf"/>
</dbReference>
<name>A0CLL5_PARTE</name>
<feature type="region of interest" description="Disordered" evidence="6">
    <location>
        <begin position="1"/>
        <end position="59"/>
    </location>
</feature>
<evidence type="ECO:0000256" key="3">
    <source>
        <dbReference type="ARBA" id="ARBA00022741"/>
    </source>
</evidence>
<dbReference type="GO" id="GO:0005516">
    <property type="term" value="F:calmodulin binding"/>
    <property type="evidence" value="ECO:0000318"/>
    <property type="project" value="GO_Central"/>
</dbReference>
<keyword evidence="9" id="KW-1185">Reference proteome</keyword>
<feature type="compositionally biased region" description="Polar residues" evidence="6">
    <location>
        <begin position="29"/>
        <end position="59"/>
    </location>
</feature>
<dbReference type="InterPro" id="IPR000719">
    <property type="entry name" value="Prot_kinase_dom"/>
</dbReference>
<organism evidence="8 9">
    <name type="scientific">Paramecium tetraurelia</name>
    <dbReference type="NCBI Taxonomy" id="5888"/>
    <lineage>
        <taxon>Eukaryota</taxon>
        <taxon>Sar</taxon>
        <taxon>Alveolata</taxon>
        <taxon>Ciliophora</taxon>
        <taxon>Intramacronucleata</taxon>
        <taxon>Oligohymenophorea</taxon>
        <taxon>Peniculida</taxon>
        <taxon>Parameciidae</taxon>
        <taxon>Paramecium</taxon>
    </lineage>
</organism>
<protein>
    <recommendedName>
        <fullName evidence="7">Protein kinase domain-containing protein</fullName>
    </recommendedName>
</protein>
<dbReference type="eggNOG" id="KOG0032">
    <property type="taxonomic scope" value="Eukaryota"/>
</dbReference>
<dbReference type="GO" id="GO:0004683">
    <property type="term" value="F:calcium/calmodulin-dependent protein kinase activity"/>
    <property type="evidence" value="ECO:0000318"/>
    <property type="project" value="GO_Central"/>
</dbReference>
<dbReference type="Proteomes" id="UP000000600">
    <property type="component" value="Unassembled WGS sequence"/>
</dbReference>
<evidence type="ECO:0000256" key="5">
    <source>
        <dbReference type="ARBA" id="ARBA00022840"/>
    </source>
</evidence>
<keyword evidence="1" id="KW-0723">Serine/threonine-protein kinase</keyword>
<dbReference type="KEGG" id="ptm:GSPATT00008231001"/>
<dbReference type="AlphaFoldDB" id="A0CLL5"/>
<keyword evidence="4" id="KW-0418">Kinase</keyword>
<dbReference type="SUPFAM" id="SSF56112">
    <property type="entry name" value="Protein kinase-like (PK-like)"/>
    <property type="match status" value="1"/>
</dbReference>
<dbReference type="InterPro" id="IPR011992">
    <property type="entry name" value="EF-hand-dom_pair"/>
</dbReference>
<dbReference type="RefSeq" id="XP_001439079.1">
    <property type="nucleotide sequence ID" value="XM_001439042.1"/>
</dbReference>
<evidence type="ECO:0000256" key="2">
    <source>
        <dbReference type="ARBA" id="ARBA00022679"/>
    </source>
</evidence>
<dbReference type="Pfam" id="PF00069">
    <property type="entry name" value="Pkinase"/>
    <property type="match status" value="1"/>
</dbReference>
<dbReference type="Gene3D" id="1.10.238.10">
    <property type="entry name" value="EF-hand"/>
    <property type="match status" value="1"/>
</dbReference>
<evidence type="ECO:0000256" key="1">
    <source>
        <dbReference type="ARBA" id="ARBA00022527"/>
    </source>
</evidence>
<evidence type="ECO:0000256" key="6">
    <source>
        <dbReference type="SAM" id="MobiDB-lite"/>
    </source>
</evidence>
<dbReference type="OrthoDB" id="295501at2759"/>
<proteinExistence type="predicted"/>
<dbReference type="OMA" id="ADKCIYK"/>
<dbReference type="Gene3D" id="1.10.510.10">
    <property type="entry name" value="Transferase(Phosphotransferase) domain 1"/>
    <property type="match status" value="1"/>
</dbReference>
<dbReference type="GO" id="GO:0035556">
    <property type="term" value="P:intracellular signal transduction"/>
    <property type="evidence" value="ECO:0000318"/>
    <property type="project" value="GO_Central"/>
</dbReference>
<keyword evidence="5" id="KW-0067">ATP-binding</keyword>